<name>A0A1I1MVS8_9FLAO</name>
<organism evidence="1 2">
    <name type="scientific">Zunongwangia mangrovi</name>
    <dbReference type="NCBI Taxonomy" id="1334022"/>
    <lineage>
        <taxon>Bacteria</taxon>
        <taxon>Pseudomonadati</taxon>
        <taxon>Bacteroidota</taxon>
        <taxon>Flavobacteriia</taxon>
        <taxon>Flavobacteriales</taxon>
        <taxon>Flavobacteriaceae</taxon>
        <taxon>Zunongwangia</taxon>
    </lineage>
</organism>
<dbReference type="AlphaFoldDB" id="A0A1I1MVS8"/>
<keyword evidence="2" id="KW-1185">Reference proteome</keyword>
<evidence type="ECO:0000313" key="2">
    <source>
        <dbReference type="Proteomes" id="UP000199438"/>
    </source>
</evidence>
<dbReference type="Proteomes" id="UP000199438">
    <property type="component" value="Unassembled WGS sequence"/>
</dbReference>
<dbReference type="OrthoDB" id="1433626at2"/>
<reference evidence="2" key="1">
    <citation type="submission" date="2016-10" db="EMBL/GenBank/DDBJ databases">
        <authorList>
            <person name="Varghese N."/>
            <person name="Submissions S."/>
        </authorList>
    </citation>
    <scope>NUCLEOTIDE SEQUENCE [LARGE SCALE GENOMIC DNA]</scope>
    <source>
        <strain evidence="2">DSM 24499</strain>
    </source>
</reference>
<evidence type="ECO:0000313" key="1">
    <source>
        <dbReference type="EMBL" id="SFC89511.1"/>
    </source>
</evidence>
<sequence length="135" mass="16034">MIKFPAINISNPNFSKEEDLTSFLLLDALIYNDAEVYFQEYLKDNLFCDSNGKIYKITGKKHPKSIFKKVFFFLPNIYKTELIFEATNEYMTLDDLRDFMIERIKSLGYGKFEVKWILELRKAKSYEELILGKQN</sequence>
<accession>A0A1I1MVS8</accession>
<protein>
    <submittedName>
        <fullName evidence="1">Uncharacterized protein</fullName>
    </submittedName>
</protein>
<proteinExistence type="predicted"/>
<dbReference type="EMBL" id="FOKV01000012">
    <property type="protein sequence ID" value="SFC89511.1"/>
    <property type="molecule type" value="Genomic_DNA"/>
</dbReference>
<gene>
    <name evidence="1" type="ORF">SAMN04487907_11215</name>
</gene>
<dbReference type="STRING" id="1334022.SAMN04487907_11215"/>
<dbReference type="RefSeq" id="WP_092544869.1">
    <property type="nucleotide sequence ID" value="NZ_FOKV01000012.1"/>
</dbReference>